<proteinExistence type="predicted"/>
<keyword evidence="5" id="KW-1185">Reference proteome</keyword>
<dbReference type="Proteomes" id="UP000435112">
    <property type="component" value="Unassembled WGS sequence"/>
</dbReference>
<name>A0A6A3P7W4_9STRA</name>
<dbReference type="OrthoDB" id="90243at2759"/>
<evidence type="ECO:0000313" key="4">
    <source>
        <dbReference type="Proteomes" id="UP000429607"/>
    </source>
</evidence>
<evidence type="ECO:0000313" key="6">
    <source>
        <dbReference type="Proteomes" id="UP000435112"/>
    </source>
</evidence>
<evidence type="ECO:0000313" key="5">
    <source>
        <dbReference type="Proteomes" id="UP000434957"/>
    </source>
</evidence>
<protein>
    <submittedName>
        <fullName evidence="2">Uncharacterized protein</fullName>
    </submittedName>
</protein>
<gene>
    <name evidence="2" type="ORF">PR001_g3082</name>
    <name evidence="1" type="ORF">PR002_g3662</name>
    <name evidence="3" type="ORF">PR003_g3790</name>
</gene>
<dbReference type="Proteomes" id="UP000429607">
    <property type="component" value="Unassembled WGS sequence"/>
</dbReference>
<reference evidence="4 6" key="1">
    <citation type="submission" date="2018-09" db="EMBL/GenBank/DDBJ databases">
        <title>Genomic investigation of the strawberry pathogen Phytophthora fragariae indicates pathogenicity is determined by transcriptional variation in three key races.</title>
        <authorList>
            <person name="Adams T.M."/>
            <person name="Armitage A.D."/>
            <person name="Sobczyk M.K."/>
            <person name="Bates H.J."/>
            <person name="Dunwell J.M."/>
            <person name="Nellist C.F."/>
            <person name="Harrison R.J."/>
        </authorList>
    </citation>
    <scope>NUCLEOTIDE SEQUENCE [LARGE SCALE GENOMIC DNA]</scope>
    <source>
        <strain evidence="2 4">SCRP249</strain>
        <strain evidence="1 6">SCRP324</strain>
        <strain evidence="3 5">SCRP333</strain>
    </source>
</reference>
<comment type="caution">
    <text evidence="2">The sequence shown here is derived from an EMBL/GenBank/DDBJ whole genome shotgun (WGS) entry which is preliminary data.</text>
</comment>
<sequence>MQLRRELEGSWAPTRAFSFDGSTSDLALQLYARFKAGDTLSSIPDTVTSQLSDANVALDDLDGFAQRAVVWDSGFALTPTNDVKQIWMLDGRSMAKIALTLDEYEATTCTAFDCAQPDGTTAHNNNVCTGTQQFG</sequence>
<evidence type="ECO:0000313" key="2">
    <source>
        <dbReference type="EMBL" id="KAE9049698.1"/>
    </source>
</evidence>
<accession>A0A6A3P7W4</accession>
<organism evidence="2 4">
    <name type="scientific">Phytophthora rubi</name>
    <dbReference type="NCBI Taxonomy" id="129364"/>
    <lineage>
        <taxon>Eukaryota</taxon>
        <taxon>Sar</taxon>
        <taxon>Stramenopiles</taxon>
        <taxon>Oomycota</taxon>
        <taxon>Peronosporomycetes</taxon>
        <taxon>Peronosporales</taxon>
        <taxon>Peronosporaceae</taxon>
        <taxon>Phytophthora</taxon>
    </lineage>
</organism>
<evidence type="ECO:0000313" key="1">
    <source>
        <dbReference type="EMBL" id="KAE9042873.1"/>
    </source>
</evidence>
<dbReference type="AlphaFoldDB" id="A0A6A3P7W4"/>
<dbReference type="EMBL" id="QXFV01000112">
    <property type="protein sequence ID" value="KAE9049698.1"/>
    <property type="molecule type" value="Genomic_DNA"/>
</dbReference>
<dbReference type="EMBL" id="QXFT01000136">
    <property type="protein sequence ID" value="KAE9353576.1"/>
    <property type="molecule type" value="Genomic_DNA"/>
</dbReference>
<dbReference type="Proteomes" id="UP000434957">
    <property type="component" value="Unassembled WGS sequence"/>
</dbReference>
<dbReference type="EMBL" id="QXFU01000136">
    <property type="protein sequence ID" value="KAE9042873.1"/>
    <property type="molecule type" value="Genomic_DNA"/>
</dbReference>
<evidence type="ECO:0000313" key="3">
    <source>
        <dbReference type="EMBL" id="KAE9353576.1"/>
    </source>
</evidence>